<evidence type="ECO:0000313" key="5">
    <source>
        <dbReference type="Proteomes" id="UP000297714"/>
    </source>
</evidence>
<dbReference type="CDD" id="cd02651">
    <property type="entry name" value="nuc_hydro_IU_UC_XIUA"/>
    <property type="match status" value="1"/>
</dbReference>
<dbReference type="PANTHER" id="PTHR12304">
    <property type="entry name" value="INOSINE-URIDINE PREFERRING NUCLEOSIDE HYDROLASE"/>
    <property type="match status" value="1"/>
</dbReference>
<dbReference type="Pfam" id="PF01156">
    <property type="entry name" value="IU_nuc_hydro"/>
    <property type="match status" value="1"/>
</dbReference>
<dbReference type="InterPro" id="IPR001910">
    <property type="entry name" value="Inosine/uridine_hydrolase_dom"/>
</dbReference>
<evidence type="ECO:0000313" key="4">
    <source>
        <dbReference type="EMBL" id="TGJ77273.1"/>
    </source>
</evidence>
<keyword evidence="1 4" id="KW-0378">Hydrolase</keyword>
<protein>
    <submittedName>
        <fullName evidence="4">Pyrimidine-specific ribonucleoside hydrolase RihA</fullName>
        <ecNumber evidence="4">3.2.-.-</ecNumber>
    </submittedName>
</protein>
<dbReference type="GO" id="GO:0005829">
    <property type="term" value="C:cytosol"/>
    <property type="evidence" value="ECO:0007669"/>
    <property type="project" value="TreeGrafter"/>
</dbReference>
<sequence length="309" mass="33412">MKKKSIIMDCDPGHDDAIALILACSCDKLDVKAVTTVGGNQTVQKTTNNALRILQYIGKEIPVAVGADQPMSRDLIIAPSVHGDSGLDGPELPQPTRKPLAIPAVQLMAEVVEKSEDKVTLVATGPLTNIAVFLLAYPRLKSRIDRISLMGGAAIGGNWAPAAEFNILVDPEAADIVFKSGIPITMAGLDVTHKARFYPEDIQEIKNQGGKVARMVGELLEFFIKFHNSLGWDFAPMHDPCAVAWLVAPEIFESKHLNVTIDTCGEFTTGCTVTDFIGVSGRKPNTDVLLGIHRKKLVNMVIDAVNKYD</sequence>
<dbReference type="InterPro" id="IPR036452">
    <property type="entry name" value="Ribo_hydro-like"/>
</dbReference>
<dbReference type="InterPro" id="IPR015910">
    <property type="entry name" value="I/U_nuclsd_hydro_CS"/>
</dbReference>
<organism evidence="4 5">
    <name type="scientific">Caproiciproducens galactitolivorans</name>
    <dbReference type="NCBI Taxonomy" id="642589"/>
    <lineage>
        <taxon>Bacteria</taxon>
        <taxon>Bacillati</taxon>
        <taxon>Bacillota</taxon>
        <taxon>Clostridia</taxon>
        <taxon>Eubacteriales</taxon>
        <taxon>Acutalibacteraceae</taxon>
        <taxon>Caproiciproducens</taxon>
    </lineage>
</organism>
<dbReference type="PROSITE" id="PS01247">
    <property type="entry name" value="IUNH"/>
    <property type="match status" value="1"/>
</dbReference>
<dbReference type="AlphaFoldDB" id="A0A4Z0YEJ3"/>
<evidence type="ECO:0000259" key="3">
    <source>
        <dbReference type="Pfam" id="PF01156"/>
    </source>
</evidence>
<dbReference type="GO" id="GO:0045437">
    <property type="term" value="F:uridine nucleosidase activity"/>
    <property type="evidence" value="ECO:0007669"/>
    <property type="project" value="UniProtKB-ARBA"/>
</dbReference>
<gene>
    <name evidence="4" type="primary">rihA_2</name>
    <name evidence="4" type="ORF">CAGA_06420</name>
</gene>
<dbReference type="EC" id="3.2.-.-" evidence="4"/>
<dbReference type="SUPFAM" id="SSF53590">
    <property type="entry name" value="Nucleoside hydrolase"/>
    <property type="match status" value="1"/>
</dbReference>
<accession>A0A4Z0YEJ3</accession>
<dbReference type="RefSeq" id="WP_135657637.1">
    <property type="nucleotide sequence ID" value="NZ_JAJUFJ010000002.1"/>
</dbReference>
<comment type="caution">
    <text evidence="4">The sequence shown here is derived from an EMBL/GenBank/DDBJ whole genome shotgun (WGS) entry which is preliminary data.</text>
</comment>
<dbReference type="GO" id="GO:0006152">
    <property type="term" value="P:purine nucleoside catabolic process"/>
    <property type="evidence" value="ECO:0007669"/>
    <property type="project" value="TreeGrafter"/>
</dbReference>
<dbReference type="GO" id="GO:0008477">
    <property type="term" value="F:purine nucleosidase activity"/>
    <property type="evidence" value="ECO:0007669"/>
    <property type="project" value="TreeGrafter"/>
</dbReference>
<dbReference type="Gene3D" id="3.90.245.10">
    <property type="entry name" value="Ribonucleoside hydrolase-like"/>
    <property type="match status" value="1"/>
</dbReference>
<dbReference type="PANTHER" id="PTHR12304:SF4">
    <property type="entry name" value="URIDINE NUCLEOSIDASE"/>
    <property type="match status" value="1"/>
</dbReference>
<evidence type="ECO:0000256" key="2">
    <source>
        <dbReference type="ARBA" id="ARBA00023295"/>
    </source>
</evidence>
<dbReference type="OrthoDB" id="9797882at2"/>
<name>A0A4Z0YEJ3_9FIRM</name>
<dbReference type="InterPro" id="IPR023186">
    <property type="entry name" value="IUNH"/>
</dbReference>
<dbReference type="EMBL" id="SRMQ01000002">
    <property type="protein sequence ID" value="TGJ77273.1"/>
    <property type="molecule type" value="Genomic_DNA"/>
</dbReference>
<reference evidence="4 5" key="1">
    <citation type="submission" date="2019-04" db="EMBL/GenBank/DDBJ databases">
        <authorList>
            <person name="Poehlein A."/>
            <person name="Bengelsdorf F.R."/>
            <person name="Duerre P."/>
            <person name="Daniel R."/>
        </authorList>
    </citation>
    <scope>NUCLEOTIDE SEQUENCE [LARGE SCALE GENOMIC DNA]</scope>
    <source>
        <strain evidence="4 5">BS-1</strain>
    </source>
</reference>
<proteinExistence type="predicted"/>
<dbReference type="Proteomes" id="UP000297714">
    <property type="component" value="Unassembled WGS sequence"/>
</dbReference>
<evidence type="ECO:0000256" key="1">
    <source>
        <dbReference type="ARBA" id="ARBA00022801"/>
    </source>
</evidence>
<keyword evidence="5" id="KW-1185">Reference proteome</keyword>
<keyword evidence="2 4" id="KW-0326">Glycosidase</keyword>
<feature type="domain" description="Inosine/uridine-preferring nucleoside hydrolase" evidence="3">
    <location>
        <begin position="6"/>
        <end position="297"/>
    </location>
</feature>